<evidence type="ECO:0000256" key="1">
    <source>
        <dbReference type="ARBA" id="ARBA00004945"/>
    </source>
</evidence>
<dbReference type="SUPFAM" id="SSF53167">
    <property type="entry name" value="Purine and uridine phosphorylases"/>
    <property type="match status" value="1"/>
</dbReference>
<dbReference type="PANTHER" id="PTHR46832:SF1">
    <property type="entry name" value="5'-METHYLTHIOADENOSINE_S-ADENOSYLHOMOCYSTEINE NUCLEOSIDASE"/>
    <property type="match status" value="1"/>
</dbReference>
<sequence length="231" mass="24362">MKIGIIGAMDEEVSILKSAMNNVTTSKIAGCEFYQGDLNGKQVILTKSGIGKVAAAVATTLLLDQFSPDAVINTGSAGGYDTALNVGDIVISTEVRFHDVDLTAFGYEIGQMAQLPAAFEATTSLIDIAEDAAKTLDGLNIIKGLICTGDIFMADPVKAEIARNNFPTMAACEMEAAAIAQVCFQFSVPFVIIRSLSDIAGKKSELSFEEFLPVAAKNASVLVEAIVDRLN</sequence>
<feature type="active site" description="Proton donor" evidence="5">
    <location>
        <position position="198"/>
    </location>
</feature>
<organism evidence="7 8">
    <name type="scientific">Psychromonas aquatilis</name>
    <dbReference type="NCBI Taxonomy" id="2005072"/>
    <lineage>
        <taxon>Bacteria</taxon>
        <taxon>Pseudomonadati</taxon>
        <taxon>Pseudomonadota</taxon>
        <taxon>Gammaproteobacteria</taxon>
        <taxon>Alteromonadales</taxon>
        <taxon>Psychromonadaceae</taxon>
        <taxon>Psychromonas</taxon>
    </lineage>
</organism>
<keyword evidence="7" id="KW-0326">Glycosidase</keyword>
<feature type="binding site" evidence="5">
    <location>
        <position position="153"/>
    </location>
    <ligand>
        <name>substrate</name>
    </ligand>
</feature>
<keyword evidence="2 5" id="KW-0028">Amino-acid biosynthesis</keyword>
<accession>A0ABU9GUK3</accession>
<keyword evidence="8" id="KW-1185">Reference proteome</keyword>
<evidence type="ECO:0000256" key="2">
    <source>
        <dbReference type="ARBA" id="ARBA00022605"/>
    </source>
</evidence>
<dbReference type="Proteomes" id="UP001369082">
    <property type="component" value="Unassembled WGS sequence"/>
</dbReference>
<proteinExistence type="inferred from homology"/>
<reference evidence="7 8" key="1">
    <citation type="submission" date="2024-02" db="EMBL/GenBank/DDBJ databases">
        <title>Bacteria isolated from the canopy kelp, Nereocystis luetkeana.</title>
        <authorList>
            <person name="Pfister C.A."/>
            <person name="Younker I.T."/>
            <person name="Light S.H."/>
        </authorList>
    </citation>
    <scope>NUCLEOTIDE SEQUENCE [LARGE SCALE GENOMIC DNA]</scope>
    <source>
        <strain evidence="7 8">TI.1.05</strain>
    </source>
</reference>
<keyword evidence="3 5" id="KW-0378">Hydrolase</keyword>
<dbReference type="Gene3D" id="3.40.50.1580">
    <property type="entry name" value="Nucleoside phosphorylase domain"/>
    <property type="match status" value="1"/>
</dbReference>
<comment type="caution">
    <text evidence="7">The sequence shown here is derived from an EMBL/GenBank/DDBJ whole genome shotgun (WGS) entry which is preliminary data.</text>
</comment>
<comment type="similarity">
    <text evidence="5">Belongs to the PNP/UDP phosphorylase family. MtnN subfamily.</text>
</comment>
<dbReference type="CDD" id="cd09008">
    <property type="entry name" value="MTAN"/>
    <property type="match status" value="1"/>
</dbReference>
<evidence type="ECO:0000313" key="8">
    <source>
        <dbReference type="Proteomes" id="UP001369082"/>
    </source>
</evidence>
<gene>
    <name evidence="5 7" type="primary">mtnN</name>
    <name evidence="7" type="ORF">V6256_14890</name>
</gene>
<evidence type="ECO:0000313" key="7">
    <source>
        <dbReference type="EMBL" id="MEL0630884.1"/>
    </source>
</evidence>
<comment type="pathway">
    <text evidence="1 5">Amino-acid biosynthesis; L-methionine biosynthesis via salvage pathway; S-methyl-5-thio-alpha-D-ribose 1-phosphate from S-methyl-5'-thioadenosine (hydrolase route): step 1/2.</text>
</comment>
<dbReference type="GO" id="GO:0008930">
    <property type="term" value="F:methylthioadenosine nucleosidase activity"/>
    <property type="evidence" value="ECO:0007669"/>
    <property type="project" value="UniProtKB-EC"/>
</dbReference>
<dbReference type="RefSeq" id="WP_341599059.1">
    <property type="nucleotide sequence ID" value="NZ_JBAKAZ010000107.1"/>
</dbReference>
<dbReference type="PANTHER" id="PTHR46832">
    <property type="entry name" value="5'-METHYLTHIOADENOSINE/S-ADENOSYLHOMOCYSTEINE NUCLEOSIDASE"/>
    <property type="match status" value="1"/>
</dbReference>
<dbReference type="HAMAP" id="MF_01684">
    <property type="entry name" value="Salvage_MtnN"/>
    <property type="match status" value="1"/>
</dbReference>
<feature type="binding site" evidence="5">
    <location>
        <begin position="174"/>
        <end position="175"/>
    </location>
    <ligand>
        <name>substrate</name>
    </ligand>
</feature>
<feature type="domain" description="Nucleoside phosphorylase" evidence="6">
    <location>
        <begin position="2"/>
        <end position="227"/>
    </location>
</feature>
<evidence type="ECO:0000256" key="5">
    <source>
        <dbReference type="HAMAP-Rule" id="MF_01684"/>
    </source>
</evidence>
<feature type="binding site" evidence="5">
    <location>
        <position position="78"/>
    </location>
    <ligand>
        <name>substrate</name>
    </ligand>
</feature>
<comment type="catalytic activity">
    <reaction evidence="5">
        <text>5'-deoxyadenosine + H2O = 5-deoxy-D-ribose + adenine</text>
        <dbReference type="Rhea" id="RHEA:29859"/>
        <dbReference type="ChEBI" id="CHEBI:15377"/>
        <dbReference type="ChEBI" id="CHEBI:16708"/>
        <dbReference type="ChEBI" id="CHEBI:17319"/>
        <dbReference type="ChEBI" id="CHEBI:149540"/>
        <dbReference type="EC" id="3.2.2.9"/>
    </reaction>
</comment>
<dbReference type="InterPro" id="IPR010049">
    <property type="entry name" value="MTA_SAH_Nsdase"/>
</dbReference>
<evidence type="ECO:0000259" key="6">
    <source>
        <dbReference type="Pfam" id="PF01048"/>
    </source>
</evidence>
<dbReference type="NCBIfam" id="TIGR01704">
    <property type="entry name" value="MTA_SAH-Nsdase"/>
    <property type="match status" value="1"/>
</dbReference>
<comment type="function">
    <text evidence="5">Catalyzes the irreversible cleavage of the glycosidic bond in both 5'-methylthioadenosine (MTA) and S-adenosylhomocysteine (SAH/AdoHcy) to adenine and the corresponding thioribose, 5'-methylthioribose and S-ribosylhomocysteine, respectively. Also cleaves 5'-deoxyadenosine, a toxic by-product of radical S-adenosylmethionine (SAM) enzymes, into 5-deoxyribose and adenine.</text>
</comment>
<comment type="catalytic activity">
    <reaction evidence="5">
        <text>S-adenosyl-L-homocysteine + H2O = S-(5-deoxy-D-ribos-5-yl)-L-homocysteine + adenine</text>
        <dbReference type="Rhea" id="RHEA:17805"/>
        <dbReference type="ChEBI" id="CHEBI:15377"/>
        <dbReference type="ChEBI" id="CHEBI:16708"/>
        <dbReference type="ChEBI" id="CHEBI:57856"/>
        <dbReference type="ChEBI" id="CHEBI:58195"/>
        <dbReference type="EC" id="3.2.2.9"/>
    </reaction>
</comment>
<dbReference type="InterPro" id="IPR035994">
    <property type="entry name" value="Nucleoside_phosphorylase_sf"/>
</dbReference>
<dbReference type="EC" id="3.2.2.9" evidence="5"/>
<name>A0ABU9GUK3_9GAMM</name>
<keyword evidence="4 5" id="KW-0486">Methionine biosynthesis</keyword>
<feature type="active site" description="Proton acceptor" evidence="5">
    <location>
        <position position="12"/>
    </location>
</feature>
<comment type="catalytic activity">
    <reaction evidence="5">
        <text>S-methyl-5'-thioadenosine + H2O = 5-(methylsulfanyl)-D-ribose + adenine</text>
        <dbReference type="Rhea" id="RHEA:13617"/>
        <dbReference type="ChEBI" id="CHEBI:15377"/>
        <dbReference type="ChEBI" id="CHEBI:16708"/>
        <dbReference type="ChEBI" id="CHEBI:17509"/>
        <dbReference type="ChEBI" id="CHEBI:78440"/>
        <dbReference type="EC" id="3.2.2.9"/>
    </reaction>
</comment>
<dbReference type="InterPro" id="IPR000845">
    <property type="entry name" value="Nucleoside_phosphorylase_d"/>
</dbReference>
<evidence type="ECO:0000256" key="3">
    <source>
        <dbReference type="ARBA" id="ARBA00022801"/>
    </source>
</evidence>
<evidence type="ECO:0000256" key="4">
    <source>
        <dbReference type="ARBA" id="ARBA00023167"/>
    </source>
</evidence>
<dbReference type="EMBL" id="JBAKAZ010000107">
    <property type="protein sequence ID" value="MEL0630884.1"/>
    <property type="molecule type" value="Genomic_DNA"/>
</dbReference>
<dbReference type="NCBIfam" id="NF004079">
    <property type="entry name" value="PRK05584.1"/>
    <property type="match status" value="1"/>
</dbReference>
<dbReference type="Pfam" id="PF01048">
    <property type="entry name" value="PNP_UDP_1"/>
    <property type="match status" value="1"/>
</dbReference>
<protein>
    <recommendedName>
        <fullName evidence="5">5'-methylthioadenosine/S-adenosylhomocysteine nucleosidase</fullName>
        <shortName evidence="5">MTA/SAH nucleosidase</shortName>
        <shortName evidence="5">MTAN</shortName>
        <ecNumber evidence="5">3.2.2.9</ecNumber>
    </recommendedName>
    <alternativeName>
        <fullName evidence="5">5'-deoxyadenosine nucleosidase</fullName>
        <shortName evidence="5">DOA nucleosidase</shortName>
        <shortName evidence="5">dAdo nucleosidase</shortName>
    </alternativeName>
    <alternativeName>
        <fullName evidence="5">5'-methylthioadenosine nucleosidase</fullName>
        <shortName evidence="5">MTA nucleosidase</shortName>
    </alternativeName>
    <alternativeName>
        <fullName evidence="5">S-adenosylhomocysteine nucleosidase</fullName>
        <shortName evidence="5">AdoHcy nucleosidase</shortName>
        <shortName evidence="5">SAH nucleosidase</shortName>
        <shortName evidence="5">SRH nucleosidase</shortName>
    </alternativeName>
</protein>
<dbReference type="GO" id="GO:0008782">
    <property type="term" value="F:adenosylhomocysteine nucleosidase activity"/>
    <property type="evidence" value="ECO:0007669"/>
    <property type="project" value="UniProtKB-EC"/>
</dbReference>